<dbReference type="SUPFAM" id="SSF53850">
    <property type="entry name" value="Periplasmic binding protein-like II"/>
    <property type="match status" value="1"/>
</dbReference>
<dbReference type="InterPro" id="IPR000189">
    <property type="entry name" value="Transglyc_AS"/>
</dbReference>
<dbReference type="Proteomes" id="UP000003374">
    <property type="component" value="Unassembled WGS sequence"/>
</dbReference>
<evidence type="ECO:0000256" key="6">
    <source>
        <dbReference type="ARBA" id="ARBA00023239"/>
    </source>
</evidence>
<keyword evidence="11" id="KW-1185">Reference proteome</keyword>
<dbReference type="HOGENOM" id="CLU_027494_0_1_6"/>
<comment type="caution">
    <text evidence="10">The sequence shown here is derived from an EMBL/GenBank/DDBJ whole genome shotgun (WGS) entry which is preliminary data.</text>
</comment>
<dbReference type="EMBL" id="AAOF01000011">
    <property type="protein sequence ID" value="EAR21160.1"/>
    <property type="molecule type" value="Genomic_DNA"/>
</dbReference>
<feature type="active site" evidence="8">
    <location>
        <position position="311"/>
    </location>
</feature>
<dbReference type="Pfam" id="PF00497">
    <property type="entry name" value="SBP_bac_3"/>
    <property type="match status" value="1"/>
</dbReference>
<dbReference type="STRING" id="314278.NB231_00525"/>
<dbReference type="RefSeq" id="WP_004998733.1">
    <property type="nucleotide sequence ID" value="NZ_CH672427.1"/>
</dbReference>
<name>A4BSR6_9GAMM</name>
<dbReference type="GO" id="GO:0009279">
    <property type="term" value="C:cell outer membrane"/>
    <property type="evidence" value="ECO:0007669"/>
    <property type="project" value="UniProtKB-SubCell"/>
</dbReference>
<dbReference type="GO" id="GO:0008933">
    <property type="term" value="F:peptidoglycan lytic transglycosylase activity"/>
    <property type="evidence" value="ECO:0007669"/>
    <property type="project" value="UniProtKB-UniRule"/>
</dbReference>
<keyword evidence="5 8" id="KW-0998">Cell outer membrane</keyword>
<evidence type="ECO:0000256" key="2">
    <source>
        <dbReference type="ARBA" id="ARBA00010333"/>
    </source>
</evidence>
<accession>A4BSR6</accession>
<evidence type="ECO:0000256" key="3">
    <source>
        <dbReference type="ARBA" id="ARBA00022729"/>
    </source>
</evidence>
<dbReference type="PROSITE" id="PS51257">
    <property type="entry name" value="PROKAR_LIPOPROTEIN"/>
    <property type="match status" value="1"/>
</dbReference>
<dbReference type="GO" id="GO:0016998">
    <property type="term" value="P:cell wall macromolecule catabolic process"/>
    <property type="evidence" value="ECO:0007669"/>
    <property type="project" value="UniProtKB-UniRule"/>
</dbReference>
<keyword evidence="7 8" id="KW-0961">Cell wall biogenesis/degradation</keyword>
<proteinExistence type="inferred from homology"/>
<comment type="similarity">
    <text evidence="2">Belongs to the bacterial solute-binding protein 3 family.</text>
</comment>
<evidence type="ECO:0000313" key="10">
    <source>
        <dbReference type="EMBL" id="EAR21160.1"/>
    </source>
</evidence>
<evidence type="ECO:0000256" key="5">
    <source>
        <dbReference type="ARBA" id="ARBA00023237"/>
    </source>
</evidence>
<dbReference type="Gene3D" id="3.40.190.10">
    <property type="entry name" value="Periplasmic binding protein-like II"/>
    <property type="match status" value="2"/>
</dbReference>
<evidence type="ECO:0000256" key="8">
    <source>
        <dbReference type="HAMAP-Rule" id="MF_02016"/>
    </source>
</evidence>
<dbReference type="InterPro" id="IPR001638">
    <property type="entry name" value="Solute-binding_3/MltF_N"/>
</dbReference>
<dbReference type="PROSITE" id="PS00922">
    <property type="entry name" value="TRANSGLYCOSYLASE"/>
    <property type="match status" value="1"/>
</dbReference>
<dbReference type="GO" id="GO:0009253">
    <property type="term" value="P:peptidoglycan catabolic process"/>
    <property type="evidence" value="ECO:0007669"/>
    <property type="project" value="TreeGrafter"/>
</dbReference>
<dbReference type="Gene3D" id="1.10.530.10">
    <property type="match status" value="1"/>
</dbReference>
<dbReference type="HAMAP" id="MF_02016">
    <property type="entry name" value="MltF"/>
    <property type="match status" value="1"/>
</dbReference>
<comment type="similarity">
    <text evidence="8">In the C-terminal section; belongs to the transglycosylase Slt family.</text>
</comment>
<feature type="domain" description="Solute-binding protein family 3/N-terminal" evidence="9">
    <location>
        <begin position="40"/>
        <end position="264"/>
    </location>
</feature>
<dbReference type="PANTHER" id="PTHR35936:SF32">
    <property type="entry name" value="MEMBRANE-BOUND LYTIC MUREIN TRANSGLYCOSYLASE F"/>
    <property type="match status" value="1"/>
</dbReference>
<comment type="similarity">
    <text evidence="8">In the N-terminal section; belongs to the bacterial solute-binding protein 3 family.</text>
</comment>
<dbReference type="AlphaFoldDB" id="A4BSR6"/>
<dbReference type="eggNOG" id="COG4623">
    <property type="taxonomic scope" value="Bacteria"/>
</dbReference>
<evidence type="ECO:0000256" key="4">
    <source>
        <dbReference type="ARBA" id="ARBA00023136"/>
    </source>
</evidence>
<comment type="function">
    <text evidence="8">Murein-degrading enzyme that degrades murein glycan strands and insoluble, high-molecular weight murein sacculi, with the concomitant formation of a 1,6-anhydromuramoyl product. Lytic transglycosylases (LTs) play an integral role in the metabolism of the peptidoglycan (PG) sacculus. Their lytic action creates space within the PG sacculus to allow for its expansion as well as for the insertion of various structures such as secretion systems and flagella.</text>
</comment>
<dbReference type="CDD" id="cd13403">
    <property type="entry name" value="MLTF-like"/>
    <property type="match status" value="1"/>
</dbReference>
<comment type="catalytic activity">
    <reaction evidence="8">
        <text>Exolytic cleavage of the (1-&gt;4)-beta-glycosidic linkage between N-acetylmuramic acid (MurNAc) and N-acetylglucosamine (GlcNAc) residues in peptidoglycan, from either the reducing or the non-reducing ends of the peptidoglycan chains, with concomitant formation of a 1,6-anhydrobond in the MurNAc residue.</text>
        <dbReference type="EC" id="4.2.2.n1"/>
    </reaction>
</comment>
<evidence type="ECO:0000256" key="1">
    <source>
        <dbReference type="ARBA" id="ARBA00007734"/>
    </source>
</evidence>
<feature type="region of interest" description="LT domain" evidence="8">
    <location>
        <begin position="265"/>
        <end position="485"/>
    </location>
</feature>
<protein>
    <recommendedName>
        <fullName evidence="8">Membrane-bound lytic murein transglycosylase F</fullName>
        <ecNumber evidence="8">4.2.2.n1</ecNumber>
    </recommendedName>
    <alternativeName>
        <fullName evidence="8">Murein lyase F</fullName>
    </alternativeName>
</protein>
<dbReference type="Pfam" id="PF01464">
    <property type="entry name" value="SLT"/>
    <property type="match status" value="1"/>
</dbReference>
<gene>
    <name evidence="8" type="primary">mltF</name>
    <name evidence="10" type="ORF">NB231_00525</name>
</gene>
<evidence type="ECO:0000313" key="11">
    <source>
        <dbReference type="Proteomes" id="UP000003374"/>
    </source>
</evidence>
<dbReference type="OrthoDB" id="9815002at2"/>
<dbReference type="InterPro" id="IPR023346">
    <property type="entry name" value="Lysozyme-like_dom_sf"/>
</dbReference>
<sequence>MGRSFAQLFIILLILSACLLSWFGRMHFPDRLQLVQQRDKLVVLTRLGASTYYQSNEGPEGIEYDLAKRFANRLGVQLVITLTDDLGKLGVQLETGMADLVATGITATPLRSKRFAFATPYLQVYPQLIYRAGSRRPDGLANTVSGSLAVLADTRSEWLLSDRQVDIPQLHWAALTNATSEDLLYRVWSRQFDYAVVNSNEFTLSQHFYPELRVAGNIGKPQGVAWMFRRDGDTSLLEAANRFFADLRASGELNQLIEHYYGHLDKFDYVGTRVFIRHITDRLPLYRQAFQEAAEKHQLDWRLLAAIGYQESHWNPQAKSPTGVRGIMMLTRPTARAIGVDNRLDAGQSIFGGAAYLKRILSRIPERVPEPQRTWFALAAYNIGYGHLVDAQTITEMQAANPESWAAVRKRLPLLAQKKWYKRVKYGYARGWQPVRYVKNVRKYYRLLVRITEPAILDPKHIEAGKAMLEGRSPFYLEGAVQSLY</sequence>
<keyword evidence="4 8" id="KW-0472">Membrane</keyword>
<dbReference type="CDD" id="cd01009">
    <property type="entry name" value="PBP2_YfhD_N"/>
    <property type="match status" value="1"/>
</dbReference>
<reference evidence="10 11" key="1">
    <citation type="submission" date="2006-02" db="EMBL/GenBank/DDBJ databases">
        <authorList>
            <person name="Waterbury J."/>
            <person name="Ferriera S."/>
            <person name="Johnson J."/>
            <person name="Kravitz S."/>
            <person name="Halpern A."/>
            <person name="Remington K."/>
            <person name="Beeson K."/>
            <person name="Tran B."/>
            <person name="Rogers Y.-H."/>
            <person name="Friedman R."/>
            <person name="Venter J.C."/>
        </authorList>
    </citation>
    <scope>NUCLEOTIDE SEQUENCE [LARGE SCALE GENOMIC DNA]</scope>
    <source>
        <strain evidence="10 11">Nb-231</strain>
    </source>
</reference>
<dbReference type="EC" id="4.2.2.n1" evidence="8"/>
<dbReference type="PANTHER" id="PTHR35936">
    <property type="entry name" value="MEMBRANE-BOUND LYTIC MUREIN TRANSGLYCOSYLASE F"/>
    <property type="match status" value="1"/>
</dbReference>
<keyword evidence="3 8" id="KW-0732">Signal</keyword>
<comment type="domain">
    <text evidence="8">The N-terminal domain does not have lytic activity and probably modulates enzymatic activity. The C-terminal domain is the catalytic active domain.</text>
</comment>
<evidence type="ECO:0000259" key="9">
    <source>
        <dbReference type="SMART" id="SM00062"/>
    </source>
</evidence>
<comment type="caution">
    <text evidence="8">Lacks conserved residue(s) required for the propagation of feature annotation.</text>
</comment>
<dbReference type="SUPFAM" id="SSF53955">
    <property type="entry name" value="Lysozyme-like"/>
    <property type="match status" value="1"/>
</dbReference>
<organism evidence="10 11">
    <name type="scientific">Nitrococcus mobilis Nb-231</name>
    <dbReference type="NCBI Taxonomy" id="314278"/>
    <lineage>
        <taxon>Bacteria</taxon>
        <taxon>Pseudomonadati</taxon>
        <taxon>Pseudomonadota</taxon>
        <taxon>Gammaproteobacteria</taxon>
        <taxon>Chromatiales</taxon>
        <taxon>Ectothiorhodospiraceae</taxon>
        <taxon>Nitrococcus</taxon>
    </lineage>
</organism>
<dbReference type="GO" id="GO:0071555">
    <property type="term" value="P:cell wall organization"/>
    <property type="evidence" value="ECO:0007669"/>
    <property type="project" value="UniProtKB-KW"/>
</dbReference>
<keyword evidence="6 8" id="KW-0456">Lyase</keyword>
<dbReference type="InterPro" id="IPR023703">
    <property type="entry name" value="MltF"/>
</dbReference>
<evidence type="ECO:0000256" key="7">
    <source>
        <dbReference type="ARBA" id="ARBA00023316"/>
    </source>
</evidence>
<dbReference type="InterPro" id="IPR008258">
    <property type="entry name" value="Transglycosylase_SLT_dom_1"/>
</dbReference>
<dbReference type="NCBIfam" id="NF008112">
    <property type="entry name" value="PRK10859.1"/>
    <property type="match status" value="1"/>
</dbReference>
<comment type="similarity">
    <text evidence="1">Belongs to the transglycosylase Slt family.</text>
</comment>
<comment type="subcellular location">
    <subcellularLocation>
        <location evidence="8">Cell outer membrane</location>
        <topology evidence="8">Peripheral membrane protein</topology>
    </subcellularLocation>
    <text evidence="8">Attached to the inner leaflet of the outer membrane.</text>
</comment>
<dbReference type="SMART" id="SM00062">
    <property type="entry name" value="PBPb"/>
    <property type="match status" value="1"/>
</dbReference>